<keyword evidence="2" id="KW-1185">Reference proteome</keyword>
<evidence type="ECO:0000313" key="1">
    <source>
        <dbReference type="EMBL" id="EYB81796.1"/>
    </source>
</evidence>
<organism evidence="1 2">
    <name type="scientific">Ancylostoma ceylanicum</name>
    <dbReference type="NCBI Taxonomy" id="53326"/>
    <lineage>
        <taxon>Eukaryota</taxon>
        <taxon>Metazoa</taxon>
        <taxon>Ecdysozoa</taxon>
        <taxon>Nematoda</taxon>
        <taxon>Chromadorea</taxon>
        <taxon>Rhabditida</taxon>
        <taxon>Rhabditina</taxon>
        <taxon>Rhabditomorpha</taxon>
        <taxon>Strongyloidea</taxon>
        <taxon>Ancylostomatidae</taxon>
        <taxon>Ancylostomatinae</taxon>
        <taxon>Ancylostoma</taxon>
    </lineage>
</organism>
<name>A0A016RU02_9BILA</name>
<comment type="caution">
    <text evidence="1">The sequence shown here is derived from an EMBL/GenBank/DDBJ whole genome shotgun (WGS) entry which is preliminary data.</text>
</comment>
<proteinExistence type="predicted"/>
<dbReference type="Proteomes" id="UP000024635">
    <property type="component" value="Unassembled WGS sequence"/>
</dbReference>
<sequence>MMFAYIIPHLVRVLHGAMPILASLCVALTFGAVISDASNNFNKPITIVVSRKIWDLLEKNAHIVNAAGTAITLPELYEKKGVRQYLTWNGRLDHLSLEKSNASFQEYKNGVHLRMSAQYHGNMKARVKAFFVPEATGVIR</sequence>
<gene>
    <name evidence="1" type="primary">Acey_s0374.g218</name>
    <name evidence="1" type="ORF">Y032_0374g218</name>
</gene>
<protein>
    <submittedName>
        <fullName evidence="1">Uncharacterized protein</fullName>
    </submittedName>
</protein>
<dbReference type="EMBL" id="JARK01001710">
    <property type="protein sequence ID" value="EYB81796.1"/>
    <property type="molecule type" value="Genomic_DNA"/>
</dbReference>
<dbReference type="AlphaFoldDB" id="A0A016RU02"/>
<reference evidence="2" key="1">
    <citation type="journal article" date="2015" name="Nat. Genet.">
        <title>The genome and transcriptome of the zoonotic hookworm Ancylostoma ceylanicum identify infection-specific gene families.</title>
        <authorList>
            <person name="Schwarz E.M."/>
            <person name="Hu Y."/>
            <person name="Antoshechkin I."/>
            <person name="Miller M.M."/>
            <person name="Sternberg P.W."/>
            <person name="Aroian R.V."/>
        </authorList>
    </citation>
    <scope>NUCLEOTIDE SEQUENCE</scope>
    <source>
        <strain evidence="2">HY135</strain>
    </source>
</reference>
<accession>A0A016RU02</accession>
<evidence type="ECO:0000313" key="2">
    <source>
        <dbReference type="Proteomes" id="UP000024635"/>
    </source>
</evidence>